<evidence type="ECO:0000313" key="3">
    <source>
        <dbReference type="EMBL" id="KAF0533838.1"/>
    </source>
</evidence>
<feature type="region of interest" description="Disordered" evidence="2">
    <location>
        <begin position="179"/>
        <end position="262"/>
    </location>
</feature>
<gene>
    <name evidence="3" type="ORF">F8M41_010405</name>
</gene>
<feature type="compositionally biased region" description="Polar residues" evidence="2">
    <location>
        <begin position="179"/>
        <end position="201"/>
    </location>
</feature>
<name>A0A8H4AUF8_GIGMA</name>
<dbReference type="EMBL" id="WTPW01000218">
    <property type="protein sequence ID" value="KAF0533838.1"/>
    <property type="molecule type" value="Genomic_DNA"/>
</dbReference>
<keyword evidence="4" id="KW-1185">Reference proteome</keyword>
<organism evidence="3 4">
    <name type="scientific">Gigaspora margarita</name>
    <dbReference type="NCBI Taxonomy" id="4874"/>
    <lineage>
        <taxon>Eukaryota</taxon>
        <taxon>Fungi</taxon>
        <taxon>Fungi incertae sedis</taxon>
        <taxon>Mucoromycota</taxon>
        <taxon>Glomeromycotina</taxon>
        <taxon>Glomeromycetes</taxon>
        <taxon>Diversisporales</taxon>
        <taxon>Gigasporaceae</taxon>
        <taxon>Gigaspora</taxon>
    </lineage>
</organism>
<accession>A0A8H4AUF8</accession>
<proteinExistence type="predicted"/>
<reference evidence="3 4" key="1">
    <citation type="journal article" date="2019" name="Environ. Microbiol.">
        <title>At the nexus of three kingdoms: the genome of the mycorrhizal fungus Gigaspora margarita provides insights into plant, endobacterial and fungal interactions.</title>
        <authorList>
            <person name="Venice F."/>
            <person name="Ghignone S."/>
            <person name="Salvioli di Fossalunga A."/>
            <person name="Amselem J."/>
            <person name="Novero M."/>
            <person name="Xianan X."/>
            <person name="Sedzielewska Toro K."/>
            <person name="Morin E."/>
            <person name="Lipzen A."/>
            <person name="Grigoriev I.V."/>
            <person name="Henrissat B."/>
            <person name="Martin F.M."/>
            <person name="Bonfante P."/>
        </authorList>
    </citation>
    <scope>NUCLEOTIDE SEQUENCE [LARGE SCALE GENOMIC DNA]</scope>
    <source>
        <strain evidence="3 4">BEG34</strain>
    </source>
</reference>
<dbReference type="Proteomes" id="UP000439903">
    <property type="component" value="Unassembled WGS sequence"/>
</dbReference>
<evidence type="ECO:0000313" key="4">
    <source>
        <dbReference type="Proteomes" id="UP000439903"/>
    </source>
</evidence>
<sequence length="262" mass="30491">MTDNLSNLKLQQPSGEEGKSYRDMVYNRILKSRKTGVPTVVLSNELIEAFVQDYDTLLTNCRELELSHRIDDKKLQEYIQITDQIIELNEQTLDELERRHKQISSALNDQRMKEIEHKQEIIDLMYKDISMKKESFNDKFTIDDNESNDLITWDDQIEKEFSIHNIDDRKGNVKKFDNETVSNDGSQQNYFDGKSSATSRKGNVKKFDNETVSNDGSQQNYFDGKGSAASREGNKRGYREKRGGWDKKKGFNEKKSENSSWT</sequence>
<keyword evidence="1" id="KW-0175">Coiled coil</keyword>
<evidence type="ECO:0000256" key="2">
    <source>
        <dbReference type="SAM" id="MobiDB-lite"/>
    </source>
</evidence>
<dbReference type="OrthoDB" id="2362235at2759"/>
<feature type="compositionally biased region" description="Basic and acidic residues" evidence="2">
    <location>
        <begin position="232"/>
        <end position="262"/>
    </location>
</feature>
<feature type="compositionally biased region" description="Polar residues" evidence="2">
    <location>
        <begin position="210"/>
        <end position="221"/>
    </location>
</feature>
<comment type="caution">
    <text evidence="3">The sequence shown here is derived from an EMBL/GenBank/DDBJ whole genome shotgun (WGS) entry which is preliminary data.</text>
</comment>
<dbReference type="AlphaFoldDB" id="A0A8H4AUF8"/>
<protein>
    <submittedName>
        <fullName evidence="3">Uncharacterized protein</fullName>
    </submittedName>
</protein>
<evidence type="ECO:0000256" key="1">
    <source>
        <dbReference type="SAM" id="Coils"/>
    </source>
</evidence>
<feature type="coiled-coil region" evidence="1">
    <location>
        <begin position="79"/>
        <end position="113"/>
    </location>
</feature>